<gene>
    <name evidence="3" type="ORF">ERX29_04560</name>
</gene>
<comment type="similarity">
    <text evidence="1">Belongs to the carbon-nitrogen hydrolase superfamily. NIT1/NIT2 family.</text>
</comment>
<dbReference type="EMBL" id="SCWB01000006">
    <property type="protein sequence ID" value="TDM12092.1"/>
    <property type="molecule type" value="Genomic_DNA"/>
</dbReference>
<sequence>MKLALYQMAVIPGEPAKNLKKVTNWLNQLPEGIDIAALPEMWNTSYTLDMLNEIIDDEGHRELRALKEIARLRNLNIVAGSIAVKSGEKFRNRAIIIDCNGQVIYHYDKVHLVPMLDEPLFLESGDHFGTFELADSKMGIIICYDLRFPEMTRKLALEGAEIIYVVAEWPHVRIDHFLALLKARAIENQCYIVACNAVGECGGTVFGGRSMVIDPSGEVAVEAAVSEETVVVEIDIEESEVIRQAIPVFESRRTDLY</sequence>
<dbReference type="PROSITE" id="PS01227">
    <property type="entry name" value="UPF0012"/>
    <property type="match status" value="1"/>
</dbReference>
<evidence type="ECO:0000259" key="2">
    <source>
        <dbReference type="PROSITE" id="PS50263"/>
    </source>
</evidence>
<dbReference type="GO" id="GO:0016787">
    <property type="term" value="F:hydrolase activity"/>
    <property type="evidence" value="ECO:0007669"/>
    <property type="project" value="UniProtKB-KW"/>
</dbReference>
<organism evidence="3 4">
    <name type="scientific">Macrococcus lamae</name>
    <dbReference type="NCBI Taxonomy" id="198484"/>
    <lineage>
        <taxon>Bacteria</taxon>
        <taxon>Bacillati</taxon>
        <taxon>Bacillota</taxon>
        <taxon>Bacilli</taxon>
        <taxon>Bacillales</taxon>
        <taxon>Staphylococcaceae</taxon>
        <taxon>Macrococcus</taxon>
    </lineage>
</organism>
<dbReference type="InterPro" id="IPR001110">
    <property type="entry name" value="UPF0012_CS"/>
</dbReference>
<dbReference type="RefSeq" id="WP_133443514.1">
    <property type="nucleotide sequence ID" value="NZ_SCWB01000006.1"/>
</dbReference>
<dbReference type="InterPro" id="IPR036526">
    <property type="entry name" value="C-N_Hydrolase_sf"/>
</dbReference>
<dbReference type="PANTHER" id="PTHR23088">
    <property type="entry name" value="NITRILASE-RELATED"/>
    <property type="match status" value="1"/>
</dbReference>
<dbReference type="PROSITE" id="PS50263">
    <property type="entry name" value="CN_HYDROLASE"/>
    <property type="match status" value="1"/>
</dbReference>
<evidence type="ECO:0000313" key="4">
    <source>
        <dbReference type="Proteomes" id="UP000294802"/>
    </source>
</evidence>
<keyword evidence="3" id="KW-0378">Hydrolase</keyword>
<proteinExistence type="inferred from homology"/>
<keyword evidence="4" id="KW-1185">Reference proteome</keyword>
<dbReference type="OrthoDB" id="9811121at2"/>
<dbReference type="AlphaFoldDB" id="A0A4R6BVC7"/>
<dbReference type="Pfam" id="PF00795">
    <property type="entry name" value="CN_hydrolase"/>
    <property type="match status" value="1"/>
</dbReference>
<dbReference type="Proteomes" id="UP000294802">
    <property type="component" value="Unassembled WGS sequence"/>
</dbReference>
<feature type="domain" description="CN hydrolase" evidence="2">
    <location>
        <begin position="1"/>
        <end position="236"/>
    </location>
</feature>
<reference evidence="3 4" key="1">
    <citation type="submission" date="2019-01" db="EMBL/GenBank/DDBJ databases">
        <title>Draft genome sequences of the type strains of six Macrococcus species.</title>
        <authorList>
            <person name="Mazhar S."/>
            <person name="Altermann E."/>
            <person name="Hill C."/>
            <person name="Mcauliffe O."/>
        </authorList>
    </citation>
    <scope>NUCLEOTIDE SEQUENCE [LARGE SCALE GENOMIC DNA]</scope>
    <source>
        <strain evidence="3 4">CCM4815</strain>
    </source>
</reference>
<dbReference type="InterPro" id="IPR003010">
    <property type="entry name" value="C-N_Hydrolase"/>
</dbReference>
<evidence type="ECO:0000256" key="1">
    <source>
        <dbReference type="ARBA" id="ARBA00010613"/>
    </source>
</evidence>
<name>A0A4R6BVC7_9STAP</name>
<comment type="caution">
    <text evidence="3">The sequence shown here is derived from an EMBL/GenBank/DDBJ whole genome shotgun (WGS) entry which is preliminary data.</text>
</comment>
<dbReference type="Gene3D" id="3.60.110.10">
    <property type="entry name" value="Carbon-nitrogen hydrolase"/>
    <property type="match status" value="1"/>
</dbReference>
<accession>A0A4R6BVC7</accession>
<dbReference type="PANTHER" id="PTHR23088:SF27">
    <property type="entry name" value="DEAMINATED GLUTATHIONE AMIDASE"/>
    <property type="match status" value="1"/>
</dbReference>
<dbReference type="SUPFAM" id="SSF56317">
    <property type="entry name" value="Carbon-nitrogen hydrolase"/>
    <property type="match status" value="1"/>
</dbReference>
<dbReference type="CDD" id="cd07583">
    <property type="entry name" value="nitrilase_5"/>
    <property type="match status" value="1"/>
</dbReference>
<protein>
    <submittedName>
        <fullName evidence="3">Carbon-nitrogen family hydrolase</fullName>
    </submittedName>
</protein>
<evidence type="ECO:0000313" key="3">
    <source>
        <dbReference type="EMBL" id="TDM12092.1"/>
    </source>
</evidence>